<reference evidence="3" key="2">
    <citation type="submission" date="2020-09" db="EMBL/GenBank/DDBJ databases">
        <authorList>
            <person name="Sun Q."/>
            <person name="Zhou Y."/>
        </authorList>
    </citation>
    <scope>NUCLEOTIDE SEQUENCE</scope>
    <source>
        <strain evidence="3">CGMCC 1.12827</strain>
    </source>
</reference>
<dbReference type="RefSeq" id="WP_188586662.1">
    <property type="nucleotide sequence ID" value="NZ_BMGC01000014.1"/>
</dbReference>
<dbReference type="GO" id="GO:0016787">
    <property type="term" value="F:hydrolase activity"/>
    <property type="evidence" value="ECO:0007669"/>
    <property type="project" value="UniProtKB-KW"/>
</dbReference>
<dbReference type="SUPFAM" id="SSF53474">
    <property type="entry name" value="alpha/beta-Hydrolases"/>
    <property type="match status" value="1"/>
</dbReference>
<dbReference type="Gene3D" id="3.40.50.1820">
    <property type="entry name" value="alpha/beta hydrolase"/>
    <property type="match status" value="1"/>
</dbReference>
<keyword evidence="1" id="KW-0378">Hydrolase</keyword>
<gene>
    <name evidence="3" type="ORF">GCM10011489_22250</name>
</gene>
<protein>
    <recommendedName>
        <fullName evidence="2">BD-FAE-like domain-containing protein</fullName>
    </recommendedName>
</protein>
<accession>A0A916T6M2</accession>
<evidence type="ECO:0000256" key="1">
    <source>
        <dbReference type="ARBA" id="ARBA00022801"/>
    </source>
</evidence>
<sequence>MTVSGLGWNTRSRTRAVCLAASIVIGIGGVSACSSDNHAHEDTPTAHTTVAAPPADAAYATPAAAVVHAAVTETRVPYATSTIGDPSQNYGDLYLPAGAQRTDSIPLVVLIHGGGWRAKYHASSFDGLSRTLAERGVAVYNVEYRRVGSGGGWTHTFSDVVDAYNSIPDLIAAYPQLSSQNVIAVGHSAGAQLAVWAATDRRDNVALGIPETTFRPEAVISLAGPLDLVHAFKADHNAAEQVLGGTPEQQAERYTAVDPIQNIDPTVPVLAVAGTADTTVSPTQSTAYVAAVDRDHGVATLELIPGATHQSLVTPGRIGATRVLDLIVNAAGDPELVASGALQGS</sequence>
<evidence type="ECO:0000313" key="4">
    <source>
        <dbReference type="Proteomes" id="UP000621454"/>
    </source>
</evidence>
<dbReference type="AlphaFoldDB" id="A0A916T6M2"/>
<proteinExistence type="predicted"/>
<dbReference type="Proteomes" id="UP000621454">
    <property type="component" value="Unassembled WGS sequence"/>
</dbReference>
<keyword evidence="4" id="KW-1185">Reference proteome</keyword>
<dbReference type="PANTHER" id="PTHR48081">
    <property type="entry name" value="AB HYDROLASE SUPERFAMILY PROTEIN C4A8.06C"/>
    <property type="match status" value="1"/>
</dbReference>
<dbReference type="InterPro" id="IPR049492">
    <property type="entry name" value="BD-FAE-like_dom"/>
</dbReference>
<reference evidence="3" key="1">
    <citation type="journal article" date="2014" name="Int. J. Syst. Evol. Microbiol.">
        <title>Complete genome sequence of Corynebacterium casei LMG S-19264T (=DSM 44701T), isolated from a smear-ripened cheese.</title>
        <authorList>
            <consortium name="US DOE Joint Genome Institute (JGI-PGF)"/>
            <person name="Walter F."/>
            <person name="Albersmeier A."/>
            <person name="Kalinowski J."/>
            <person name="Ruckert C."/>
        </authorList>
    </citation>
    <scope>NUCLEOTIDE SEQUENCE</scope>
    <source>
        <strain evidence="3">CGMCC 1.12827</strain>
    </source>
</reference>
<evidence type="ECO:0000313" key="3">
    <source>
        <dbReference type="EMBL" id="GGB33667.1"/>
    </source>
</evidence>
<comment type="caution">
    <text evidence="3">The sequence shown here is derived from an EMBL/GenBank/DDBJ whole genome shotgun (WGS) entry which is preliminary data.</text>
</comment>
<evidence type="ECO:0000259" key="2">
    <source>
        <dbReference type="Pfam" id="PF20434"/>
    </source>
</evidence>
<organism evidence="3 4">
    <name type="scientific">Gordonia jinhuaensis</name>
    <dbReference type="NCBI Taxonomy" id="1517702"/>
    <lineage>
        <taxon>Bacteria</taxon>
        <taxon>Bacillati</taxon>
        <taxon>Actinomycetota</taxon>
        <taxon>Actinomycetes</taxon>
        <taxon>Mycobacteriales</taxon>
        <taxon>Gordoniaceae</taxon>
        <taxon>Gordonia</taxon>
    </lineage>
</organism>
<dbReference type="InterPro" id="IPR029058">
    <property type="entry name" value="AB_hydrolase_fold"/>
</dbReference>
<dbReference type="EMBL" id="BMGC01000014">
    <property type="protein sequence ID" value="GGB33667.1"/>
    <property type="molecule type" value="Genomic_DNA"/>
</dbReference>
<dbReference type="Pfam" id="PF20434">
    <property type="entry name" value="BD-FAE"/>
    <property type="match status" value="1"/>
</dbReference>
<name>A0A916T6M2_9ACTN</name>
<feature type="domain" description="BD-FAE-like" evidence="2">
    <location>
        <begin position="92"/>
        <end position="288"/>
    </location>
</feature>
<dbReference type="InterPro" id="IPR050300">
    <property type="entry name" value="GDXG_lipolytic_enzyme"/>
</dbReference>
<dbReference type="PANTHER" id="PTHR48081:SF13">
    <property type="entry name" value="ALPHA_BETA HYDROLASE"/>
    <property type="match status" value="1"/>
</dbReference>